<dbReference type="AlphaFoldDB" id="A0A0N4YXJ7"/>
<dbReference type="PANTHER" id="PTHR31005:SF8">
    <property type="entry name" value="DUF4139 DOMAIN-CONTAINING PROTEIN"/>
    <property type="match status" value="1"/>
</dbReference>
<organism evidence="5">
    <name type="scientific">Nippostrongylus brasiliensis</name>
    <name type="common">Rat hookworm</name>
    <dbReference type="NCBI Taxonomy" id="27835"/>
    <lineage>
        <taxon>Eukaryota</taxon>
        <taxon>Metazoa</taxon>
        <taxon>Ecdysozoa</taxon>
        <taxon>Nematoda</taxon>
        <taxon>Chromadorea</taxon>
        <taxon>Rhabditida</taxon>
        <taxon>Rhabditina</taxon>
        <taxon>Rhabditomorpha</taxon>
        <taxon>Strongyloidea</taxon>
        <taxon>Heligmosomidae</taxon>
        <taxon>Nippostrongylus</taxon>
    </lineage>
</organism>
<dbReference type="InterPro" id="IPR037291">
    <property type="entry name" value="DUF4139"/>
</dbReference>
<evidence type="ECO:0000313" key="5">
    <source>
        <dbReference type="WBParaSite" id="NBR_0002196901-mRNA-1"/>
    </source>
</evidence>
<evidence type="ECO:0000313" key="3">
    <source>
        <dbReference type="EMBL" id="VDL86468.1"/>
    </source>
</evidence>
<dbReference type="WBParaSite" id="NBR_0002196901-mRNA-1">
    <property type="protein sequence ID" value="NBR_0002196901-mRNA-1"/>
    <property type="gene ID" value="NBR_0002196901"/>
</dbReference>
<dbReference type="EMBL" id="UYSL01027162">
    <property type="protein sequence ID" value="VDL86468.1"/>
    <property type="molecule type" value="Genomic_DNA"/>
</dbReference>
<name>A0A0N4YXJ7_NIPBR</name>
<evidence type="ECO:0000259" key="2">
    <source>
        <dbReference type="Pfam" id="PF13598"/>
    </source>
</evidence>
<dbReference type="STRING" id="27835.A0A0N4YXJ7"/>
<protein>
    <submittedName>
        <fullName evidence="5">DUF4139 domain-containing protein</fullName>
    </submittedName>
</protein>
<dbReference type="InterPro" id="IPR011935">
    <property type="entry name" value="CHP02231"/>
</dbReference>
<feature type="region of interest" description="Disordered" evidence="1">
    <location>
        <begin position="206"/>
        <end position="225"/>
    </location>
</feature>
<dbReference type="PANTHER" id="PTHR31005">
    <property type="entry name" value="DUF4139 DOMAIN-CONTAINING PROTEIN"/>
    <property type="match status" value="1"/>
</dbReference>
<keyword evidence="4" id="KW-1185">Reference proteome</keyword>
<evidence type="ECO:0000256" key="1">
    <source>
        <dbReference type="SAM" id="MobiDB-lite"/>
    </source>
</evidence>
<dbReference type="NCBIfam" id="TIGR02231">
    <property type="entry name" value="mucoidy inhibitor MuiA family protein"/>
    <property type="match status" value="1"/>
</dbReference>
<reference evidence="3 4" key="2">
    <citation type="submission" date="2018-11" db="EMBL/GenBank/DDBJ databases">
        <authorList>
            <consortium name="Pathogen Informatics"/>
        </authorList>
    </citation>
    <scope>NUCLEOTIDE SEQUENCE [LARGE SCALE GENOMIC DNA]</scope>
</reference>
<dbReference type="Pfam" id="PF13598">
    <property type="entry name" value="DUF4139"/>
    <property type="match status" value="1"/>
</dbReference>
<dbReference type="Proteomes" id="UP000271162">
    <property type="component" value="Unassembled WGS sequence"/>
</dbReference>
<gene>
    <name evidence="3" type="ORF">NBR_LOCUS21969</name>
</gene>
<evidence type="ECO:0000313" key="4">
    <source>
        <dbReference type="Proteomes" id="UP000271162"/>
    </source>
</evidence>
<sequence length="270" mass="28925">MSCRNGLFGAPAAGCAFGAAPPMMKQAVAYVAAPAENSLSAEFTIGKPSAIPSDGAEHKVTIGVVDLTPQLIHECVPSKNTSAFLTATAINSSAFSFLSGASSVYLNNSFVAKAAIFQTTMKNVSPGERFSCCLGVDAALRIEYKPVKKYHEQVGYINKTSSVVHEQLICVKNTRAEPVLLTLKEQIPRSTDEKIKIKLVAPVVPQNEEAQNGGEGDSNSALESPKEGARLKDGILLWTVAVKGGNSADLLVKWNIEHPKEEKIEFIERH</sequence>
<feature type="domain" description="DUF4139" evidence="2">
    <location>
        <begin position="17"/>
        <end position="260"/>
    </location>
</feature>
<dbReference type="OMA" id="SSFTHEC"/>
<reference evidence="5" key="1">
    <citation type="submission" date="2017-02" db="UniProtKB">
        <authorList>
            <consortium name="WormBaseParasite"/>
        </authorList>
    </citation>
    <scope>IDENTIFICATION</scope>
</reference>
<accession>A0A0N4YXJ7</accession>
<proteinExistence type="predicted"/>